<keyword evidence="3" id="KW-1003">Cell membrane</keyword>
<dbReference type="PANTHER" id="PTHR30561">
    <property type="entry name" value="SMR FAMILY PROTON-DEPENDENT DRUG EFFLUX TRANSPORTER SUGE"/>
    <property type="match status" value="1"/>
</dbReference>
<sequence>MNAYFLLAVAIVSEVFGSTMLKASSGFKKLLPVIGIAIGYAIAFYALSLSLKTLPLGLAYAIWSGVGTALTALIGIIIFKEGWNSKKLLGLGLIIGGVVILNIG</sequence>
<gene>
    <name evidence="9" type="ORF">H9632_13815</name>
</gene>
<dbReference type="InterPro" id="IPR045324">
    <property type="entry name" value="Small_multidrug_res"/>
</dbReference>
<proteinExistence type="inferred from homology"/>
<dbReference type="Gene3D" id="1.10.3730.20">
    <property type="match status" value="1"/>
</dbReference>
<comment type="similarity">
    <text evidence="7">Belongs to the drug/metabolite transporter (DMT) superfamily. Small multidrug resistance (SMR) (TC 2.A.7.1) family.</text>
</comment>
<dbReference type="EMBL" id="JACSPW010000013">
    <property type="protein sequence ID" value="MBD8034143.1"/>
    <property type="molecule type" value="Genomic_DNA"/>
</dbReference>
<evidence type="ECO:0000256" key="3">
    <source>
        <dbReference type="ARBA" id="ARBA00022475"/>
    </source>
</evidence>
<keyword evidence="6 8" id="KW-0472">Membrane</keyword>
<dbReference type="InterPro" id="IPR000390">
    <property type="entry name" value="Small_drug/metabolite_transptr"/>
</dbReference>
<evidence type="ECO:0000256" key="6">
    <source>
        <dbReference type="ARBA" id="ARBA00023136"/>
    </source>
</evidence>
<evidence type="ECO:0000313" key="10">
    <source>
        <dbReference type="Proteomes" id="UP000600565"/>
    </source>
</evidence>
<feature type="transmembrane region" description="Helical" evidence="8">
    <location>
        <begin position="85"/>
        <end position="103"/>
    </location>
</feature>
<name>A0ABR8XQB4_9BACL</name>
<dbReference type="SUPFAM" id="SSF103481">
    <property type="entry name" value="Multidrug resistance efflux transporter EmrE"/>
    <property type="match status" value="1"/>
</dbReference>
<comment type="subcellular location">
    <subcellularLocation>
        <location evidence="1 7">Cell membrane</location>
        <topology evidence="1 7">Multi-pass membrane protein</topology>
    </subcellularLocation>
</comment>
<comment type="caution">
    <text evidence="9">The sequence shown here is derived from an EMBL/GenBank/DDBJ whole genome shotgun (WGS) entry which is preliminary data.</text>
</comment>
<protein>
    <submittedName>
        <fullName evidence="9">Multidrug efflux SMR transporter</fullName>
    </submittedName>
</protein>
<dbReference type="Pfam" id="PF00893">
    <property type="entry name" value="Multi_Drug_Res"/>
    <property type="match status" value="1"/>
</dbReference>
<keyword evidence="2" id="KW-0813">Transport</keyword>
<organism evidence="9 10">
    <name type="scientific">Solibacillus merdavium</name>
    <dbReference type="NCBI Taxonomy" id="2762218"/>
    <lineage>
        <taxon>Bacteria</taxon>
        <taxon>Bacillati</taxon>
        <taxon>Bacillota</taxon>
        <taxon>Bacilli</taxon>
        <taxon>Bacillales</taxon>
        <taxon>Caryophanaceae</taxon>
        <taxon>Solibacillus</taxon>
    </lineage>
</organism>
<keyword evidence="10" id="KW-1185">Reference proteome</keyword>
<dbReference type="PANTHER" id="PTHR30561:SF1">
    <property type="entry name" value="MULTIDRUG TRANSPORTER EMRE"/>
    <property type="match status" value="1"/>
</dbReference>
<keyword evidence="4 7" id="KW-0812">Transmembrane</keyword>
<keyword evidence="5 8" id="KW-1133">Transmembrane helix</keyword>
<evidence type="ECO:0000256" key="4">
    <source>
        <dbReference type="ARBA" id="ARBA00022692"/>
    </source>
</evidence>
<evidence type="ECO:0000313" key="9">
    <source>
        <dbReference type="EMBL" id="MBD8034143.1"/>
    </source>
</evidence>
<evidence type="ECO:0000256" key="8">
    <source>
        <dbReference type="SAM" id="Phobius"/>
    </source>
</evidence>
<evidence type="ECO:0000256" key="5">
    <source>
        <dbReference type="ARBA" id="ARBA00022989"/>
    </source>
</evidence>
<dbReference type="InterPro" id="IPR037185">
    <property type="entry name" value="EmrE-like"/>
</dbReference>
<feature type="transmembrane region" description="Helical" evidence="8">
    <location>
        <begin position="58"/>
        <end position="79"/>
    </location>
</feature>
<evidence type="ECO:0000256" key="7">
    <source>
        <dbReference type="RuleBase" id="RU003942"/>
    </source>
</evidence>
<evidence type="ECO:0000256" key="2">
    <source>
        <dbReference type="ARBA" id="ARBA00022448"/>
    </source>
</evidence>
<accession>A0ABR8XQB4</accession>
<dbReference type="RefSeq" id="WP_191704648.1">
    <property type="nucleotide sequence ID" value="NZ_JACSPW010000013.1"/>
</dbReference>
<dbReference type="Proteomes" id="UP000600565">
    <property type="component" value="Unassembled WGS sequence"/>
</dbReference>
<evidence type="ECO:0000256" key="1">
    <source>
        <dbReference type="ARBA" id="ARBA00004651"/>
    </source>
</evidence>
<feature type="transmembrane region" description="Helical" evidence="8">
    <location>
        <begin position="33"/>
        <end position="51"/>
    </location>
</feature>
<reference evidence="9 10" key="1">
    <citation type="submission" date="2020-08" db="EMBL/GenBank/DDBJ databases">
        <title>A Genomic Blueprint of the Chicken Gut Microbiome.</title>
        <authorList>
            <person name="Gilroy R."/>
            <person name="Ravi A."/>
            <person name="Getino M."/>
            <person name="Pursley I."/>
            <person name="Horton D.L."/>
            <person name="Alikhan N.-F."/>
            <person name="Baker D."/>
            <person name="Gharbi K."/>
            <person name="Hall N."/>
            <person name="Watson M."/>
            <person name="Adriaenssens E.M."/>
            <person name="Foster-Nyarko E."/>
            <person name="Jarju S."/>
            <person name="Secka A."/>
            <person name="Antonio M."/>
            <person name="Oren A."/>
            <person name="Chaudhuri R."/>
            <person name="La Ragione R.M."/>
            <person name="Hildebrand F."/>
            <person name="Pallen M.J."/>
        </authorList>
    </citation>
    <scope>NUCLEOTIDE SEQUENCE [LARGE SCALE GENOMIC DNA]</scope>
    <source>
        <strain evidence="9 10">Sa1YVA6</strain>
    </source>
</reference>